<feature type="coiled-coil region" evidence="12">
    <location>
        <begin position="713"/>
        <end position="761"/>
    </location>
</feature>
<dbReference type="SUPFAM" id="SSF52540">
    <property type="entry name" value="P-loop containing nucleoside triphosphate hydrolases"/>
    <property type="match status" value="1"/>
</dbReference>
<comment type="similarity">
    <text evidence="3">Belongs to the SMC family. SMC6 subfamily.</text>
</comment>
<feature type="compositionally biased region" description="Low complexity" evidence="13">
    <location>
        <begin position="57"/>
        <end position="66"/>
    </location>
</feature>
<evidence type="ECO:0000256" key="11">
    <source>
        <dbReference type="ARBA" id="ARBA00023242"/>
    </source>
</evidence>
<organism evidence="15 16">
    <name type="scientific">Tremella mesenterica</name>
    <name type="common">Jelly fungus</name>
    <dbReference type="NCBI Taxonomy" id="5217"/>
    <lineage>
        <taxon>Eukaryota</taxon>
        <taxon>Fungi</taxon>
        <taxon>Dikarya</taxon>
        <taxon>Basidiomycota</taxon>
        <taxon>Agaricomycotina</taxon>
        <taxon>Tremellomycetes</taxon>
        <taxon>Tremellales</taxon>
        <taxon>Tremellaceae</taxon>
        <taxon>Tremella</taxon>
    </lineage>
</organism>
<dbReference type="GO" id="GO:0035861">
    <property type="term" value="C:site of double-strand break"/>
    <property type="evidence" value="ECO:0007669"/>
    <property type="project" value="TreeGrafter"/>
</dbReference>
<dbReference type="EMBL" id="SDIL01000062">
    <property type="protein sequence ID" value="RXK37704.1"/>
    <property type="molecule type" value="Genomic_DNA"/>
</dbReference>
<keyword evidence="6" id="KW-0227">DNA damage</keyword>
<dbReference type="VEuPathDB" id="FungiDB:TREMEDRAFT_59633"/>
<dbReference type="PANTHER" id="PTHR19306:SF6">
    <property type="entry name" value="STRUCTURAL MAINTENANCE OF CHROMOSOMES PROTEIN 6"/>
    <property type="match status" value="1"/>
</dbReference>
<dbReference type="Proteomes" id="UP000289152">
    <property type="component" value="Unassembled WGS sequence"/>
</dbReference>
<accession>A0A4Q1BJ46</accession>
<evidence type="ECO:0000259" key="14">
    <source>
        <dbReference type="Pfam" id="PF02463"/>
    </source>
</evidence>
<dbReference type="PANTHER" id="PTHR19306">
    <property type="entry name" value="STRUCTURAL MAINTENANCE OF CHROMOSOMES 5,6 SMC5, SMC6"/>
    <property type="match status" value="1"/>
</dbReference>
<dbReference type="FunCoup" id="A0A4Q1BJ46">
    <property type="interactions" value="476"/>
</dbReference>
<evidence type="ECO:0000256" key="13">
    <source>
        <dbReference type="SAM" id="MobiDB-lite"/>
    </source>
</evidence>
<feature type="coiled-coil region" evidence="12">
    <location>
        <begin position="798"/>
        <end position="842"/>
    </location>
</feature>
<keyword evidence="9" id="KW-0233">DNA recombination</keyword>
<dbReference type="OrthoDB" id="10072614at2759"/>
<reference evidence="15 16" key="1">
    <citation type="submission" date="2016-06" db="EMBL/GenBank/DDBJ databases">
        <title>Evolution of pathogenesis and genome organization in the Tremellales.</title>
        <authorList>
            <person name="Cuomo C."/>
            <person name="Litvintseva A."/>
            <person name="Heitman J."/>
            <person name="Chen Y."/>
            <person name="Sun S."/>
            <person name="Springer D."/>
            <person name="Dromer F."/>
            <person name="Young S."/>
            <person name="Zeng Q."/>
            <person name="Chapman S."/>
            <person name="Gujja S."/>
            <person name="Saif S."/>
            <person name="Birren B."/>
        </authorList>
    </citation>
    <scope>NUCLEOTIDE SEQUENCE [LARGE SCALE GENOMIC DNA]</scope>
    <source>
        <strain evidence="15 16">ATCC 28783</strain>
    </source>
</reference>
<dbReference type="GO" id="GO:0005524">
    <property type="term" value="F:ATP binding"/>
    <property type="evidence" value="ECO:0007669"/>
    <property type="project" value="UniProtKB-KW"/>
</dbReference>
<evidence type="ECO:0000256" key="6">
    <source>
        <dbReference type="ARBA" id="ARBA00022763"/>
    </source>
</evidence>
<evidence type="ECO:0000256" key="3">
    <source>
        <dbReference type="ARBA" id="ARBA00006793"/>
    </source>
</evidence>
<feature type="domain" description="RecF/RecN/SMC N-terminal" evidence="14">
    <location>
        <begin position="100"/>
        <end position="1113"/>
    </location>
</feature>
<proteinExistence type="inferred from homology"/>
<evidence type="ECO:0000256" key="7">
    <source>
        <dbReference type="ARBA" id="ARBA00022840"/>
    </source>
</evidence>
<keyword evidence="4" id="KW-0158">Chromosome</keyword>
<evidence type="ECO:0000256" key="4">
    <source>
        <dbReference type="ARBA" id="ARBA00022454"/>
    </source>
</evidence>
<keyword evidence="16" id="KW-1185">Reference proteome</keyword>
<gene>
    <name evidence="15" type="ORF">M231_05037</name>
</gene>
<evidence type="ECO:0000256" key="10">
    <source>
        <dbReference type="ARBA" id="ARBA00023204"/>
    </source>
</evidence>
<evidence type="ECO:0000313" key="15">
    <source>
        <dbReference type="EMBL" id="RXK37704.1"/>
    </source>
</evidence>
<evidence type="ECO:0000256" key="5">
    <source>
        <dbReference type="ARBA" id="ARBA00022741"/>
    </source>
</evidence>
<dbReference type="InterPro" id="IPR003395">
    <property type="entry name" value="RecF/RecN/SMC_N"/>
</dbReference>
<dbReference type="GO" id="GO:0030915">
    <property type="term" value="C:Smc5-Smc6 complex"/>
    <property type="evidence" value="ECO:0007669"/>
    <property type="project" value="TreeGrafter"/>
</dbReference>
<feature type="coiled-coil region" evidence="12">
    <location>
        <begin position="309"/>
        <end position="362"/>
    </location>
</feature>
<evidence type="ECO:0000313" key="16">
    <source>
        <dbReference type="Proteomes" id="UP000289152"/>
    </source>
</evidence>
<evidence type="ECO:0000256" key="1">
    <source>
        <dbReference type="ARBA" id="ARBA00004123"/>
    </source>
</evidence>
<keyword evidence="8 12" id="KW-0175">Coiled coil</keyword>
<evidence type="ECO:0000256" key="12">
    <source>
        <dbReference type="SAM" id="Coils"/>
    </source>
</evidence>
<dbReference type="InterPro" id="IPR027417">
    <property type="entry name" value="P-loop_NTPase"/>
</dbReference>
<feature type="region of interest" description="Disordered" evidence="13">
    <location>
        <begin position="407"/>
        <end position="426"/>
    </location>
</feature>
<keyword evidence="7" id="KW-0067">ATP-binding</keyword>
<evidence type="ECO:0000256" key="8">
    <source>
        <dbReference type="ARBA" id="ARBA00023054"/>
    </source>
</evidence>
<comment type="subcellular location">
    <subcellularLocation>
        <location evidence="2">Chromosome</location>
    </subcellularLocation>
    <subcellularLocation>
        <location evidence="1">Nucleus</location>
    </subcellularLocation>
</comment>
<dbReference type="Pfam" id="PF02463">
    <property type="entry name" value="SMC_N"/>
    <property type="match status" value="1"/>
</dbReference>
<dbReference type="GO" id="GO:0003697">
    <property type="term" value="F:single-stranded DNA binding"/>
    <property type="evidence" value="ECO:0007669"/>
    <property type="project" value="TreeGrafter"/>
</dbReference>
<dbReference type="STRING" id="5217.A0A4Q1BJ46"/>
<keyword evidence="5" id="KW-0547">Nucleotide-binding</keyword>
<evidence type="ECO:0000256" key="9">
    <source>
        <dbReference type="ARBA" id="ARBA00023172"/>
    </source>
</evidence>
<feature type="region of interest" description="Disordered" evidence="13">
    <location>
        <begin position="1"/>
        <end position="73"/>
    </location>
</feature>
<comment type="caution">
    <text evidence="15">The sequence shown here is derived from an EMBL/GenBank/DDBJ whole genome shotgun (WGS) entry which is preliminary data.</text>
</comment>
<protein>
    <recommendedName>
        <fullName evidence="14">RecF/RecN/SMC N-terminal domain-containing protein</fullName>
    </recommendedName>
</protein>
<keyword evidence="11" id="KW-0539">Nucleus</keyword>
<evidence type="ECO:0000256" key="2">
    <source>
        <dbReference type="ARBA" id="ARBA00004286"/>
    </source>
</evidence>
<keyword evidence="10" id="KW-0234">DNA repair</keyword>
<dbReference type="GO" id="GO:0005634">
    <property type="term" value="C:nucleus"/>
    <property type="evidence" value="ECO:0007669"/>
    <property type="project" value="UniProtKB-SubCell"/>
</dbReference>
<dbReference type="InParanoid" id="A0A4Q1BJ46"/>
<dbReference type="AlphaFoldDB" id="A0A4Q1BJ46"/>
<dbReference type="Gene3D" id="3.40.50.300">
    <property type="entry name" value="P-loop containing nucleotide triphosphate hydrolases"/>
    <property type="match status" value="2"/>
</dbReference>
<name>A0A4Q1BJ46_TREME</name>
<sequence length="1146" mass="127960">MSKRLSSDLDSEADENASRRASIKRVKREKLDGAAVQRTPAETPSIHEEEEDDLVDDSSSSASENEPIPEYGETELIDALESVRAKQGKYVGQTSEAGVIKQIVVVDFMCHRHLSMKLGPKMNFIVGHNGSGKSAVLTAIAVALGGKAAITGRGQGLRDLIRKGADKATITVTLANEGIEAYKPEIYNPTIVIERTIDVRGSGQYKFKATKDGKVIAKGRDELSAILANFNITVDSPLTILTQDQARSFLQNATEHSLYQFFLRGTSLQSLSDQYGQLESTINGIMNLIIRHREALPDLEAKHQVLVRKAQASRKIVELKDKEATLKRQLAWAYVAEKERHLAEAKDDLVTAQKRVDEAGKQIEEKSVSLDIVVHIQWYSNEQAEHEETDHQVEALVAAQKDFEKGRQSAESIKETEASLAESNKEKKDLEARIHARQTQANGVDPEDAALRSRIEKLEALRSKLSREDVVRANNVETKSATLKDAQSKVADIDGKFTQKETERNEQNRTLQSLKSQSRDSLAAYGVHVDMVLDEIKKAKWVHSPPVGPLGQYVKLNDPAYGRAFCSIMGTTLCGFAVSHPRDKDTLNQILRRCGPKGYKPYGGAAPVIQHSGDMFDFSQGDLRRLNDTVLSKLTITNEAVLRILIVQHNIEKVFVVPSVQDFKDTIPRLLNSIPSCTVISADSFRGTGRRTSGQPSLGSGPLGKWPGLDLFSRDMASEIARCERELQVLTDDRTKLLDKRRDLTNHVRNLESEIANERRAWDKARQGLVSSALEIEKAQDKLAEKSSTDFGGDQLLLDEIRQRIEVEERQLEAMLGQKRQLEEKLTELKEQFEQADEALEQFIPEQQRRQNAVQTMLEKRAQLAAHIASLKHKRETDYSVKLKVVQERLERNQYDLENMTAQATGFCPTRMDSDKPPAEIRRQTDAISAAIKEAEKRNGADTENIMAALNASEKKLAEIRLQIKHNTLLRKELHASLKDRKKWWNDIRAYSAIRAKGIFLLNLSRRDLEGRLDFDHAKETLDLEIASSGAQEAGQTGPSQRQWKKAKALSGGERSLTTVSLLLAFWEMAASPLRCLDEWDVFLDHINRGAAAKNLIDGAKESDGKQYILITPQDMAGISLGDPTNKIIKMGDPARNQALLNFAPV</sequence>
<dbReference type="GO" id="GO:0003684">
    <property type="term" value="F:damaged DNA binding"/>
    <property type="evidence" value="ECO:0007669"/>
    <property type="project" value="TreeGrafter"/>
</dbReference>
<dbReference type="GO" id="GO:0000724">
    <property type="term" value="P:double-strand break repair via homologous recombination"/>
    <property type="evidence" value="ECO:0007669"/>
    <property type="project" value="TreeGrafter"/>
</dbReference>